<proteinExistence type="predicted"/>
<evidence type="ECO:0000313" key="4">
    <source>
        <dbReference type="EMBL" id="KFG26671.1"/>
    </source>
</evidence>
<dbReference type="Pfam" id="PF04825">
    <property type="entry name" value="Rad21_Rec8_N"/>
    <property type="match status" value="1"/>
</dbReference>
<dbReference type="InterPro" id="IPR039781">
    <property type="entry name" value="Rad21/Rec8-like"/>
</dbReference>
<dbReference type="GO" id="GO:0008278">
    <property type="term" value="C:cohesin complex"/>
    <property type="evidence" value="ECO:0007669"/>
    <property type="project" value="InterPro"/>
</dbReference>
<sequence length="440" mass="49326">MFYAVNFLSNKGKLSAAWVAAYFDRRLSKSDIQQVDIEDTVKSIKAGEVPELALRTSSHILLGLSRILFRKTKILYDECKELFICMKRKEPSEAQLQKTSKKQITYAIDIFKHIRLPNDIAEVDAEIEMARGSMVDMLSFQDYSMSLNNISLSLAETLSEEYAQNKTHSFMMGEESTILKEKDASFERTEELQSSSHINLSMISQGAPSVLLDTILASPVAPRKREAQQDASAAKKQKLDQTTELDCQIIKASKPLAEKKSRKERPRVIIPEILKDARAYIQKMHVAGLSKEVCEKESLGEISRIEEAEGVQQELRTSISSELQEITQNLFSSTGNKSNAGGDDSLIEVPRAEETLLLETPGHDLSFIPQSSFKKDESISEQETLEVEDIEADLLSTCRRIKAQAFVHMLRRITDGSIYVSQEAPNSTLTIRPAILEGIS</sequence>
<dbReference type="GO" id="GO:1990414">
    <property type="term" value="P:replication-born double-strand break repair via sister chromatid exchange"/>
    <property type="evidence" value="ECO:0007669"/>
    <property type="project" value="TreeGrafter"/>
</dbReference>
<comment type="caution">
    <text evidence="4">The sequence shown here is derived from an EMBL/GenBank/DDBJ whole genome shotgun (WGS) entry which is preliminary data.</text>
</comment>
<dbReference type="InterPro" id="IPR006910">
    <property type="entry name" value="Rad21_Rec8_N"/>
</dbReference>
<keyword evidence="2" id="KW-0539">Nucleus</keyword>
<evidence type="ECO:0000313" key="5">
    <source>
        <dbReference type="Proteomes" id="UP000054524"/>
    </source>
</evidence>
<dbReference type="GO" id="GO:0007062">
    <property type="term" value="P:sister chromatid cohesion"/>
    <property type="evidence" value="ECO:0007669"/>
    <property type="project" value="InterPro"/>
</dbReference>
<name>A0A086J3F3_NEMA1</name>
<dbReference type="RefSeq" id="XP_052905226.1">
    <property type="nucleotide sequence ID" value="XM_053048466.1"/>
</dbReference>
<dbReference type="Proteomes" id="UP000054524">
    <property type="component" value="Unassembled WGS sequence"/>
</dbReference>
<dbReference type="HOGENOM" id="CLU_631761_0_0_1"/>
<dbReference type="EMBL" id="AKIJ01000002">
    <property type="protein sequence ID" value="KFG26671.1"/>
    <property type="molecule type" value="Genomic_DNA"/>
</dbReference>
<accession>A0A086J3F3</accession>
<keyword evidence="5" id="KW-1185">Reference proteome</keyword>
<dbReference type="GO" id="GO:0003682">
    <property type="term" value="F:chromatin binding"/>
    <property type="evidence" value="ECO:0007669"/>
    <property type="project" value="TreeGrafter"/>
</dbReference>
<evidence type="ECO:0000256" key="2">
    <source>
        <dbReference type="ARBA" id="ARBA00023242"/>
    </source>
</evidence>
<comment type="subcellular location">
    <subcellularLocation>
        <location evidence="1">Nucleus</location>
    </subcellularLocation>
</comment>
<dbReference type="GO" id="GO:0005634">
    <property type="term" value="C:nucleus"/>
    <property type="evidence" value="ECO:0007669"/>
    <property type="project" value="UniProtKB-SubCell"/>
</dbReference>
<evidence type="ECO:0000256" key="1">
    <source>
        <dbReference type="ARBA" id="ARBA00004123"/>
    </source>
</evidence>
<dbReference type="GeneID" id="77675795"/>
<gene>
    <name evidence="4" type="ORF">NESG_00822</name>
</gene>
<organism evidence="4 5">
    <name type="scientific">Nematocida ausubeli (strain ATCC PRA-371 / ERTm2)</name>
    <name type="common">Nematode killer fungus</name>
    <dbReference type="NCBI Taxonomy" id="1913371"/>
    <lineage>
        <taxon>Eukaryota</taxon>
        <taxon>Fungi</taxon>
        <taxon>Fungi incertae sedis</taxon>
        <taxon>Microsporidia</taxon>
        <taxon>Nematocida</taxon>
    </lineage>
</organism>
<reference evidence="4 5" key="1">
    <citation type="journal article" date="2014" name="Genome Announc.">
        <title>Genome Sequence of the Microsporidian Species Nematocida sp1 Strain ERTm6 (ATCC PRA-372).</title>
        <authorList>
            <person name="Bakowski M.A."/>
            <person name="Priest M."/>
            <person name="Young S."/>
            <person name="Cuomo C.A."/>
            <person name="Troemel E.R."/>
        </authorList>
    </citation>
    <scope>NUCLEOTIDE SEQUENCE [LARGE SCALE GENOMIC DNA]</scope>
    <source>
        <strain evidence="4 5">ERTm6</strain>
    </source>
</reference>
<evidence type="ECO:0000259" key="3">
    <source>
        <dbReference type="Pfam" id="PF04825"/>
    </source>
</evidence>
<dbReference type="AlphaFoldDB" id="A0A086J3F3"/>
<protein>
    <recommendedName>
        <fullName evidence="3">Rad21/Rec8-like protein N-terminal domain-containing protein</fullName>
    </recommendedName>
</protein>
<dbReference type="PANTHER" id="PTHR12585:SF69">
    <property type="entry name" value="FI11703P"/>
    <property type="match status" value="1"/>
</dbReference>
<feature type="domain" description="Rad21/Rec8-like protein N-terminal" evidence="3">
    <location>
        <begin position="1"/>
        <end position="97"/>
    </location>
</feature>
<dbReference type="PANTHER" id="PTHR12585">
    <property type="entry name" value="SCC1 / RAD21 FAMILY MEMBER"/>
    <property type="match status" value="1"/>
</dbReference>